<sequence>MRILNISLDSGVLVTDSSVQKRLLSLAEHAGEITVLVPGARTEDKRLGERLVVHSFGGPKWWQFLMLWEKGKELSANFDLITVQDVYFLGYIAVRLGEQFSIPVEVQVHGFEKMGGLRARMAQYVITHATKIRVVSNRLRTFLKSEILNLKSEIYVLPVYTQIEEPGRKPKRNTVPYPFTFLTVGRLVSVKNIELQLNAFARLLKTVPHIRLQIVGEGPEKTHLQQTTNNLQLEDKVTFEGEQKEVGKYYAEADAFLLTSDSEGWGLVTLEAAAYRLPIIMTNVGLANEVLHNEKSCTVIPVGDEEQLYLAMKEFIDTPALRIKLGEGAYEAFKGLPSSDTQIKKQVEHWRSFT</sequence>
<name>A0A2H0KCT1_9BACT</name>
<dbReference type="CDD" id="cd03801">
    <property type="entry name" value="GT4_PimA-like"/>
    <property type="match status" value="1"/>
</dbReference>
<feature type="domain" description="Glycosyl transferase family 1" evidence="1">
    <location>
        <begin position="177"/>
        <end position="331"/>
    </location>
</feature>
<protein>
    <recommendedName>
        <fullName evidence="1">Glycosyl transferase family 1 domain-containing protein</fullName>
    </recommendedName>
</protein>
<evidence type="ECO:0000259" key="1">
    <source>
        <dbReference type="Pfam" id="PF00534"/>
    </source>
</evidence>
<dbReference type="PANTHER" id="PTHR45947">
    <property type="entry name" value="SULFOQUINOVOSYL TRANSFERASE SQD2"/>
    <property type="match status" value="1"/>
</dbReference>
<dbReference type="Pfam" id="PF00534">
    <property type="entry name" value="Glycos_transf_1"/>
    <property type="match status" value="1"/>
</dbReference>
<dbReference type="GO" id="GO:0016757">
    <property type="term" value="F:glycosyltransferase activity"/>
    <property type="evidence" value="ECO:0007669"/>
    <property type="project" value="InterPro"/>
</dbReference>
<organism evidence="2 3">
    <name type="scientific">Candidatus Taylorbacteria bacterium CG11_big_fil_rev_8_21_14_0_20_46_11</name>
    <dbReference type="NCBI Taxonomy" id="1975025"/>
    <lineage>
        <taxon>Bacteria</taxon>
        <taxon>Candidatus Tayloriibacteriota</taxon>
    </lineage>
</organism>
<reference evidence="2 3" key="1">
    <citation type="submission" date="2017-09" db="EMBL/GenBank/DDBJ databases">
        <title>Depth-based differentiation of microbial function through sediment-hosted aquifers and enrichment of novel symbionts in the deep terrestrial subsurface.</title>
        <authorList>
            <person name="Probst A.J."/>
            <person name="Ladd B."/>
            <person name="Jarett J.K."/>
            <person name="Geller-Mcgrath D.E."/>
            <person name="Sieber C.M."/>
            <person name="Emerson J.B."/>
            <person name="Anantharaman K."/>
            <person name="Thomas B.C."/>
            <person name="Malmstrom R."/>
            <person name="Stieglmeier M."/>
            <person name="Klingl A."/>
            <person name="Woyke T."/>
            <person name="Ryan C.M."/>
            <person name="Banfield J.F."/>
        </authorList>
    </citation>
    <scope>NUCLEOTIDE SEQUENCE [LARGE SCALE GENOMIC DNA]</scope>
    <source>
        <strain evidence="2">CG11_big_fil_rev_8_21_14_0_20_46_11</strain>
    </source>
</reference>
<dbReference type="AlphaFoldDB" id="A0A2H0KCT1"/>
<dbReference type="Gene3D" id="3.40.50.2000">
    <property type="entry name" value="Glycogen Phosphorylase B"/>
    <property type="match status" value="2"/>
</dbReference>
<dbReference type="SUPFAM" id="SSF53756">
    <property type="entry name" value="UDP-Glycosyltransferase/glycogen phosphorylase"/>
    <property type="match status" value="1"/>
</dbReference>
<dbReference type="InterPro" id="IPR001296">
    <property type="entry name" value="Glyco_trans_1"/>
</dbReference>
<dbReference type="InterPro" id="IPR050194">
    <property type="entry name" value="Glycosyltransferase_grp1"/>
</dbReference>
<evidence type="ECO:0000313" key="3">
    <source>
        <dbReference type="Proteomes" id="UP000229342"/>
    </source>
</evidence>
<dbReference type="Proteomes" id="UP000229342">
    <property type="component" value="Unassembled WGS sequence"/>
</dbReference>
<accession>A0A2H0KCT1</accession>
<comment type="caution">
    <text evidence="2">The sequence shown here is derived from an EMBL/GenBank/DDBJ whole genome shotgun (WGS) entry which is preliminary data.</text>
</comment>
<dbReference type="PANTHER" id="PTHR45947:SF3">
    <property type="entry name" value="SULFOQUINOVOSYL TRANSFERASE SQD2"/>
    <property type="match status" value="1"/>
</dbReference>
<proteinExistence type="predicted"/>
<evidence type="ECO:0000313" key="2">
    <source>
        <dbReference type="EMBL" id="PIQ69066.1"/>
    </source>
</evidence>
<dbReference type="EMBL" id="PCVG01000014">
    <property type="protein sequence ID" value="PIQ69066.1"/>
    <property type="molecule type" value="Genomic_DNA"/>
</dbReference>
<gene>
    <name evidence="2" type="ORF">COV91_01070</name>
</gene>